<accession>A0ABM0H1Z9</accession>
<dbReference type="Gene3D" id="2.30.29.30">
    <property type="entry name" value="Pleckstrin-homology domain (PH domain)/Phosphotyrosine-binding domain (PTB)"/>
    <property type="match status" value="1"/>
</dbReference>
<dbReference type="InterPro" id="IPR011993">
    <property type="entry name" value="PH-like_dom_sf"/>
</dbReference>
<feature type="domain" description="RanBD1" evidence="3">
    <location>
        <begin position="307"/>
        <end position="364"/>
    </location>
</feature>
<reference evidence="5" key="1">
    <citation type="submission" date="2025-08" db="UniProtKB">
        <authorList>
            <consortium name="RefSeq"/>
        </authorList>
    </citation>
    <scope>IDENTIFICATION</scope>
    <source>
        <tissue evidence="5">Testes</tissue>
    </source>
</reference>
<evidence type="ECO:0000259" key="3">
    <source>
        <dbReference type="PROSITE" id="PS50196"/>
    </source>
</evidence>
<evidence type="ECO:0000313" key="5">
    <source>
        <dbReference type="RefSeq" id="XP_002742459.2"/>
    </source>
</evidence>
<evidence type="ECO:0000256" key="2">
    <source>
        <dbReference type="SAM" id="Phobius"/>
    </source>
</evidence>
<dbReference type="SUPFAM" id="SSF50729">
    <property type="entry name" value="PH domain-like"/>
    <property type="match status" value="1"/>
</dbReference>
<gene>
    <name evidence="5" type="primary">LOC100373299</name>
</gene>
<feature type="compositionally biased region" description="Basic and acidic residues" evidence="1">
    <location>
        <begin position="106"/>
        <end position="132"/>
    </location>
</feature>
<keyword evidence="2" id="KW-1133">Transmembrane helix</keyword>
<evidence type="ECO:0000313" key="4">
    <source>
        <dbReference type="Proteomes" id="UP000694865"/>
    </source>
</evidence>
<proteinExistence type="predicted"/>
<feature type="region of interest" description="Disordered" evidence="1">
    <location>
        <begin position="233"/>
        <end position="283"/>
    </location>
</feature>
<feature type="region of interest" description="Disordered" evidence="1">
    <location>
        <begin position="74"/>
        <end position="152"/>
    </location>
</feature>
<dbReference type="Proteomes" id="UP000694865">
    <property type="component" value="Unplaced"/>
</dbReference>
<dbReference type="RefSeq" id="XP_002742459.2">
    <property type="nucleotide sequence ID" value="XM_002742413.2"/>
</dbReference>
<dbReference type="GeneID" id="100373299"/>
<protein>
    <submittedName>
        <fullName evidence="5">Ran-binding protein 3-like</fullName>
    </submittedName>
</protein>
<dbReference type="InterPro" id="IPR000156">
    <property type="entry name" value="Ran_bind_dom"/>
</dbReference>
<keyword evidence="4" id="KW-1185">Reference proteome</keyword>
<sequence>MKKMMNQVQKREEFSKASPNVLAKRPIAVPSNEFKPALKIRPMSIRPVFSTAEESWGESASCKVLLRPSSLPGPFKLKAPSLTAPDTKSPSQTSIQNEPVESVENGTDKISEKQSEQLEAKSKTVEKKENGKNSEALTSNSSTSSSKENFFMKLAEPEASNTWAGTQIVPGKITSTEKLFTTNKESTSKENYWTQCNSIQAKSLDDVKEEAAPKVNSSSGFVFGRMMNERVCTPKKRKIDGEEEESNRSKTSPSSTKILSKLAKSDNEESQDESSETKDIDSPPAKSLVESAIAYEEAKESNRLKLDEVPVVTGEESEENVIQAQCKLFLFEPDSYSWLEKGRGTLRINDQSQSSKALSFQSRIGEYISNLLFVFYLTLLSFYLRFC</sequence>
<feature type="region of interest" description="Disordered" evidence="1">
    <location>
        <begin position="1"/>
        <end position="26"/>
    </location>
</feature>
<feature type="compositionally biased region" description="Polar residues" evidence="1">
    <location>
        <begin position="84"/>
        <end position="99"/>
    </location>
</feature>
<keyword evidence="2" id="KW-0812">Transmembrane</keyword>
<keyword evidence="2" id="KW-0472">Membrane</keyword>
<feature type="compositionally biased region" description="Polar residues" evidence="1">
    <location>
        <begin position="249"/>
        <end position="258"/>
    </location>
</feature>
<name>A0ABM0H1Z9_SACKO</name>
<evidence type="ECO:0000256" key="1">
    <source>
        <dbReference type="SAM" id="MobiDB-lite"/>
    </source>
</evidence>
<dbReference type="PROSITE" id="PS50196">
    <property type="entry name" value="RANBD1"/>
    <property type="match status" value="1"/>
</dbReference>
<organism evidence="4 5">
    <name type="scientific">Saccoglossus kowalevskii</name>
    <name type="common">Acorn worm</name>
    <dbReference type="NCBI Taxonomy" id="10224"/>
    <lineage>
        <taxon>Eukaryota</taxon>
        <taxon>Metazoa</taxon>
        <taxon>Hemichordata</taxon>
        <taxon>Enteropneusta</taxon>
        <taxon>Harrimaniidae</taxon>
        <taxon>Saccoglossus</taxon>
    </lineage>
</organism>
<feature type="transmembrane region" description="Helical" evidence="2">
    <location>
        <begin position="364"/>
        <end position="384"/>
    </location>
</feature>
<dbReference type="Pfam" id="PF00638">
    <property type="entry name" value="Ran_BP1"/>
    <property type="match status" value="1"/>
</dbReference>